<dbReference type="RefSeq" id="WP_109958949.1">
    <property type="nucleotide sequence ID" value="NZ_CP029553.1"/>
</dbReference>
<proteinExistence type="predicted"/>
<dbReference type="EMBL" id="CP029553">
    <property type="protein sequence ID" value="AWN46605.1"/>
    <property type="molecule type" value="Genomic_DNA"/>
</dbReference>
<feature type="compositionally biased region" description="Pro residues" evidence="2">
    <location>
        <begin position="40"/>
        <end position="51"/>
    </location>
</feature>
<evidence type="ECO:0000313" key="3">
    <source>
        <dbReference type="EMBL" id="AWN46605.1"/>
    </source>
</evidence>
<feature type="compositionally biased region" description="Low complexity" evidence="2">
    <location>
        <begin position="52"/>
        <end position="63"/>
    </location>
</feature>
<gene>
    <name evidence="3" type="ORF">DK419_10010</name>
</gene>
<sequence length="292" mass="30798">MDAVIARYLPDFAPGPVPPQAAAPDAFGDPWAGLARAPRRPLPPPAGPIPGVPSADPSRAAPARAVPVPAVPFPPVEAPDAIRVEPIRAEPLRSEPLRPEPLRPEPLRPEPLRPAARRETSEERAALMAEAEERGRQQGLAEARAEAEVARARAEEEARARLDEARRHWSAAEAEALADGFSAALRALDATLSDRIARLLVPVLTDALRRQAVAELSAALTRLLAEPQAATVRVSGPEDLLAALAARLGPLSAAVSFAPAEIAEVQVSADQTVIDTQLGAWTRLIAAAVAET</sequence>
<keyword evidence="1" id="KW-0175">Coiled coil</keyword>
<evidence type="ECO:0000256" key="1">
    <source>
        <dbReference type="SAM" id="Coils"/>
    </source>
</evidence>
<accession>A0A2U8WK47</accession>
<dbReference type="KEGG" id="mtea:DK419_10010"/>
<feature type="coiled-coil region" evidence="1">
    <location>
        <begin position="137"/>
        <end position="175"/>
    </location>
</feature>
<protein>
    <recommendedName>
        <fullName evidence="5">Flagellar assembly protein FliH</fullName>
    </recommendedName>
</protein>
<feature type="region of interest" description="Disordered" evidence="2">
    <location>
        <begin position="87"/>
        <end position="124"/>
    </location>
</feature>
<dbReference type="OrthoDB" id="7677041at2"/>
<organism evidence="3 4">
    <name type="scientific">Methylobacterium terrae</name>
    <dbReference type="NCBI Taxonomy" id="2202827"/>
    <lineage>
        <taxon>Bacteria</taxon>
        <taxon>Pseudomonadati</taxon>
        <taxon>Pseudomonadota</taxon>
        <taxon>Alphaproteobacteria</taxon>
        <taxon>Hyphomicrobiales</taxon>
        <taxon>Methylobacteriaceae</taxon>
        <taxon>Methylobacterium</taxon>
    </lineage>
</organism>
<evidence type="ECO:0000313" key="4">
    <source>
        <dbReference type="Proteomes" id="UP000245444"/>
    </source>
</evidence>
<name>A0A2U8WK47_9HYPH</name>
<keyword evidence="4" id="KW-1185">Reference proteome</keyword>
<reference evidence="3 4" key="1">
    <citation type="submission" date="2018-05" db="EMBL/GenBank/DDBJ databases">
        <title>Complete Genome Sequence of Methylobacterium sp. 17Sr1-28.</title>
        <authorList>
            <person name="Srinivasan S."/>
        </authorList>
    </citation>
    <scope>NUCLEOTIDE SEQUENCE [LARGE SCALE GENOMIC DNA]</scope>
    <source>
        <strain evidence="3 4">17Sr1-28</strain>
    </source>
</reference>
<feature type="compositionally biased region" description="Low complexity" evidence="2">
    <location>
        <begin position="22"/>
        <end position="36"/>
    </location>
</feature>
<dbReference type="Proteomes" id="UP000245444">
    <property type="component" value="Chromosome"/>
</dbReference>
<dbReference type="AlphaFoldDB" id="A0A2U8WK47"/>
<evidence type="ECO:0008006" key="5">
    <source>
        <dbReference type="Google" id="ProtNLM"/>
    </source>
</evidence>
<evidence type="ECO:0000256" key="2">
    <source>
        <dbReference type="SAM" id="MobiDB-lite"/>
    </source>
</evidence>
<feature type="region of interest" description="Disordered" evidence="2">
    <location>
        <begin position="11"/>
        <end position="63"/>
    </location>
</feature>